<comment type="caution">
    <text evidence="4">The sequence shown here is derived from an EMBL/GenBank/DDBJ whole genome shotgun (WGS) entry which is preliminary data.</text>
</comment>
<dbReference type="InterPro" id="IPR001878">
    <property type="entry name" value="Znf_CCHC"/>
</dbReference>
<gene>
    <name evidence="4" type="ORF">niasHT_037179</name>
</gene>
<keyword evidence="5" id="KW-1185">Reference proteome</keyword>
<evidence type="ECO:0000313" key="5">
    <source>
        <dbReference type="Proteomes" id="UP001620626"/>
    </source>
</evidence>
<feature type="region of interest" description="Disordered" evidence="2">
    <location>
        <begin position="103"/>
        <end position="124"/>
    </location>
</feature>
<protein>
    <recommendedName>
        <fullName evidence="3">CCHC-type domain-containing protein</fullName>
    </recommendedName>
</protein>
<feature type="region of interest" description="Disordered" evidence="2">
    <location>
        <begin position="154"/>
        <end position="180"/>
    </location>
</feature>
<dbReference type="EMBL" id="JBICBT010001370">
    <property type="protein sequence ID" value="KAL3071020.1"/>
    <property type="molecule type" value="Genomic_DNA"/>
</dbReference>
<evidence type="ECO:0000256" key="1">
    <source>
        <dbReference type="PROSITE-ProRule" id="PRU00047"/>
    </source>
</evidence>
<keyword evidence="1" id="KW-0479">Metal-binding</keyword>
<organism evidence="4 5">
    <name type="scientific">Heterodera trifolii</name>
    <dbReference type="NCBI Taxonomy" id="157864"/>
    <lineage>
        <taxon>Eukaryota</taxon>
        <taxon>Metazoa</taxon>
        <taxon>Ecdysozoa</taxon>
        <taxon>Nematoda</taxon>
        <taxon>Chromadorea</taxon>
        <taxon>Rhabditida</taxon>
        <taxon>Tylenchina</taxon>
        <taxon>Tylenchomorpha</taxon>
        <taxon>Tylenchoidea</taxon>
        <taxon>Heteroderidae</taxon>
        <taxon>Heteroderinae</taxon>
        <taxon>Heterodera</taxon>
    </lineage>
</organism>
<dbReference type="InterPro" id="IPR036875">
    <property type="entry name" value="Znf_CCHC_sf"/>
</dbReference>
<sequence length="351" mass="39800">MIRILEELDAKEITAFDQLFSGLKRKPVEPIDQFADRVSSVVRRAYPGLDEQLINDYAIKHFLRALDDPDIAMSLELTRSQGMDFDQFVTMAARAEATRKAVRSCNRGQNSRTFPTFSGQVHEPQTNYPQQRQVLTCYNCNRIVHVSRECREPRRNNQTFNNPSNKFVRETNGDSQMPNRSYNNPRFPTPQNFGNSQRNFFNNAQTQKEVTKSANCIQLENAPVVNNLVACVNVNQKLEELKQKILSVSEGRKKELSSPPAVGKLVVMEFEVCKKKAQGMVDGGAQVSLISAQFLHSLFKDESLRISENCFGHSNLKVSYFNGKTCGWRDCTSNKARWNASCSDNTSSCFV</sequence>
<dbReference type="AlphaFoldDB" id="A0ABD2I104"/>
<feature type="compositionally biased region" description="Polar residues" evidence="2">
    <location>
        <begin position="156"/>
        <end position="165"/>
    </location>
</feature>
<reference evidence="4 5" key="1">
    <citation type="submission" date="2024-10" db="EMBL/GenBank/DDBJ databases">
        <authorList>
            <person name="Kim D."/>
        </authorList>
    </citation>
    <scope>NUCLEOTIDE SEQUENCE [LARGE SCALE GENOMIC DNA]</scope>
    <source>
        <strain evidence="4">BH-2024</strain>
    </source>
</reference>
<dbReference type="SUPFAM" id="SSF57756">
    <property type="entry name" value="Retrovirus zinc finger-like domains"/>
    <property type="match status" value="1"/>
</dbReference>
<dbReference type="GO" id="GO:0019899">
    <property type="term" value="F:enzyme binding"/>
    <property type="evidence" value="ECO:0007669"/>
    <property type="project" value="UniProtKB-ARBA"/>
</dbReference>
<evidence type="ECO:0000313" key="4">
    <source>
        <dbReference type="EMBL" id="KAL3071020.1"/>
    </source>
</evidence>
<dbReference type="PROSITE" id="PS50158">
    <property type="entry name" value="ZF_CCHC"/>
    <property type="match status" value="1"/>
</dbReference>
<feature type="domain" description="CCHC-type" evidence="3">
    <location>
        <begin position="137"/>
        <end position="152"/>
    </location>
</feature>
<proteinExistence type="predicted"/>
<accession>A0ABD2I104</accession>
<dbReference type="SMART" id="SM00343">
    <property type="entry name" value="ZnF_C2HC"/>
    <property type="match status" value="1"/>
</dbReference>
<feature type="compositionally biased region" description="Polar residues" evidence="2">
    <location>
        <begin position="106"/>
        <end position="124"/>
    </location>
</feature>
<name>A0ABD2I104_9BILA</name>
<dbReference type="GO" id="GO:0008270">
    <property type="term" value="F:zinc ion binding"/>
    <property type="evidence" value="ECO:0007669"/>
    <property type="project" value="UniProtKB-KW"/>
</dbReference>
<keyword evidence="1" id="KW-0863">Zinc-finger</keyword>
<evidence type="ECO:0000256" key="2">
    <source>
        <dbReference type="SAM" id="MobiDB-lite"/>
    </source>
</evidence>
<keyword evidence="1" id="KW-0862">Zinc</keyword>
<dbReference type="Proteomes" id="UP001620626">
    <property type="component" value="Unassembled WGS sequence"/>
</dbReference>
<dbReference type="Gene3D" id="4.10.60.10">
    <property type="entry name" value="Zinc finger, CCHC-type"/>
    <property type="match status" value="1"/>
</dbReference>
<evidence type="ECO:0000259" key="3">
    <source>
        <dbReference type="PROSITE" id="PS50158"/>
    </source>
</evidence>